<sequence length="871" mass="97531">MNSNINPFSLIFNSSSIYGNVSNFNNVGENEKSIGNETRTRNNETGCVGRVICVICESTSIPPVVGICFVDISSTDMTITQLIDSPTYVRTIHKISVFGPTEIIVSNASKNIQGTPLVGILEGNITETTKLISISQKHFVPVDHSKVFMRSLRETEKVSLTNQLKSQHYALCAINASIQYLTQVLGMNLSAEAFHVKLEASEETMFIDETTRNSLALVSPLSEENGGLSVFKFLNCCCTPMGARLLRNNILQPITNKESLVSRYEAVKELAELSNNTMPIRKLLKSLSDTDHLFFLVMQKKPVSLIPATNEKRINIILRLKEAVQKFISIGSELESYSSDLLTEIRLILKHHDLLSILEKINSKIEEDCHWASKPLELRNLQCTCIKSGINGLLDLNRQLYQGLIEEIETLSENLSQTYHTNLELKFDLKRLFYFSIKSSFNEINDLPEIFIKRLKKRSAIECVTLDLIKLNARLNGVSNEIFLMCDSITEEIIADCRQYISTCFLVSEAISTLDFIGCLAFNSINTTRSYTTPEIGKTLLIKNARHPILETLKNIKFVANDYSIDEESSRLQIITGTNMSGKTVYIKALALLVILAQIGSLVPADYANMKIYYSLHARLPCGLVQESASAFSAEMSDMAFILNQVSSESSPESLVIIDELGRGTSFSDGFSLSLAIAEKLLSYKNCSTLMTTHFIDISRRLKDNTRVKLLLLETHSKDHGYEMSYKVNSGINEVTGYGITLLNKLEMFPENMLDMAQTVSLSLRESKNDSLETIKEKKKNLLMKEFYKGMAEIGHSKYSKENMIAAIKNLEFKFIKNMAKLRNIQQVNAESSMTDSSIADSSMTTDNISVTRAVLDTDTTSMLIDFNLKS</sequence>
<gene>
    <name evidence="1" type="ORF">Cboi01_000060100</name>
</gene>
<accession>A0ACB5TFX2</accession>
<reference evidence="1" key="1">
    <citation type="submission" date="2023-04" db="EMBL/GenBank/DDBJ databases">
        <title>Candida boidinii NBRC 1967.</title>
        <authorList>
            <person name="Ichikawa N."/>
            <person name="Sato H."/>
            <person name="Tonouchi N."/>
        </authorList>
    </citation>
    <scope>NUCLEOTIDE SEQUENCE</scope>
    <source>
        <strain evidence="1">NBRC 1967</strain>
    </source>
</reference>
<dbReference type="Proteomes" id="UP001165101">
    <property type="component" value="Unassembled WGS sequence"/>
</dbReference>
<evidence type="ECO:0000313" key="1">
    <source>
        <dbReference type="EMBL" id="GME87863.1"/>
    </source>
</evidence>
<proteinExistence type="predicted"/>
<name>A0ACB5TFX2_CANBO</name>
<keyword evidence="2" id="KW-1185">Reference proteome</keyword>
<organism evidence="1 2">
    <name type="scientific">Candida boidinii</name>
    <name type="common">Yeast</name>
    <dbReference type="NCBI Taxonomy" id="5477"/>
    <lineage>
        <taxon>Eukaryota</taxon>
        <taxon>Fungi</taxon>
        <taxon>Dikarya</taxon>
        <taxon>Ascomycota</taxon>
        <taxon>Saccharomycotina</taxon>
        <taxon>Pichiomycetes</taxon>
        <taxon>Pichiales</taxon>
        <taxon>Pichiaceae</taxon>
        <taxon>Ogataea</taxon>
        <taxon>Ogataea/Candida clade</taxon>
    </lineage>
</organism>
<evidence type="ECO:0000313" key="2">
    <source>
        <dbReference type="Proteomes" id="UP001165101"/>
    </source>
</evidence>
<protein>
    <submittedName>
        <fullName evidence="1">Unnamed protein product</fullName>
    </submittedName>
</protein>
<dbReference type="EMBL" id="BSXV01000171">
    <property type="protein sequence ID" value="GME87863.1"/>
    <property type="molecule type" value="Genomic_DNA"/>
</dbReference>
<comment type="caution">
    <text evidence="1">The sequence shown here is derived from an EMBL/GenBank/DDBJ whole genome shotgun (WGS) entry which is preliminary data.</text>
</comment>